<name>A0A2N5H961_9BACI</name>
<accession>A0A2N5H961</accession>
<dbReference type="Proteomes" id="UP000234950">
    <property type="component" value="Unassembled WGS sequence"/>
</dbReference>
<evidence type="ECO:0000313" key="1">
    <source>
        <dbReference type="EMBL" id="PLS02051.1"/>
    </source>
</evidence>
<dbReference type="EMBL" id="PGVE01000083">
    <property type="protein sequence ID" value="PLS02051.1"/>
    <property type="molecule type" value="Genomic_DNA"/>
</dbReference>
<evidence type="ECO:0000313" key="2">
    <source>
        <dbReference type="Proteomes" id="UP000234950"/>
    </source>
</evidence>
<organism evidence="1 2">
    <name type="scientific">Neobacillus cucumis</name>
    <dbReference type="NCBI Taxonomy" id="1740721"/>
    <lineage>
        <taxon>Bacteria</taxon>
        <taxon>Bacillati</taxon>
        <taxon>Bacillota</taxon>
        <taxon>Bacilli</taxon>
        <taxon>Bacillales</taxon>
        <taxon>Bacillaceae</taxon>
        <taxon>Neobacillus</taxon>
    </lineage>
</organism>
<dbReference type="RefSeq" id="WP_101650607.1">
    <property type="nucleotide sequence ID" value="NZ_PGVE01000083.1"/>
</dbReference>
<proteinExistence type="predicted"/>
<gene>
    <name evidence="1" type="ORF">CVD27_22430</name>
</gene>
<protein>
    <recommendedName>
        <fullName evidence="3">DUF3906 domain-containing protein</fullName>
    </recommendedName>
</protein>
<reference evidence="1 2" key="1">
    <citation type="submission" date="2017-11" db="EMBL/GenBank/DDBJ databases">
        <title>Comparitive Functional Genomics of Dry Heat Resistant strains isolated from the Viking Spacecraft.</title>
        <authorList>
            <person name="Seuylemezian A."/>
            <person name="Cooper K."/>
            <person name="Vaishampayan P."/>
        </authorList>
    </citation>
    <scope>NUCLEOTIDE SEQUENCE [LARGE SCALE GENOMIC DNA]</scope>
    <source>
        <strain evidence="1 2">V32-6</strain>
    </source>
</reference>
<dbReference type="AlphaFoldDB" id="A0A2N5H961"/>
<comment type="caution">
    <text evidence="1">The sequence shown here is derived from an EMBL/GenBank/DDBJ whole genome shotgun (WGS) entry which is preliminary data.</text>
</comment>
<dbReference type="OrthoDB" id="2941274at2"/>
<keyword evidence="2" id="KW-1185">Reference proteome</keyword>
<evidence type="ECO:0008006" key="3">
    <source>
        <dbReference type="Google" id="ProtNLM"/>
    </source>
</evidence>
<sequence>MQTRTRYHVTITGNGQEEQAVVIAYSPEEMKNLVRKLYNHLIIDDKGLPSGEISYEAKGLL</sequence>